<gene>
    <name evidence="1" type="ORF">SAMN06295945_0728</name>
</gene>
<name>A0A240DYX6_9BURK</name>
<evidence type="ECO:0000313" key="1">
    <source>
        <dbReference type="EMBL" id="SNX28398.1"/>
    </source>
</evidence>
<proteinExistence type="predicted"/>
<reference evidence="2" key="1">
    <citation type="submission" date="2017-08" db="EMBL/GenBank/DDBJ databases">
        <authorList>
            <person name="Varghese N."/>
            <person name="Submissions S."/>
        </authorList>
    </citation>
    <scope>NUCLEOTIDE SEQUENCE [LARGE SCALE GENOMIC DNA]</scope>
    <source>
        <strain evidence="2">AP-Melu-1000-B4</strain>
    </source>
</reference>
<sequence length="88" mass="9738">MAKVIGSYRGNSFSTDLLVILKEAGCNYHAPAHRGNHDIWFSPITGIYFPFDSKILSHHTANAILKIAGLPEQFEAHQDEEAEENAGK</sequence>
<dbReference type="EMBL" id="OANS01000002">
    <property type="protein sequence ID" value="SNX28398.1"/>
    <property type="molecule type" value="Genomic_DNA"/>
</dbReference>
<evidence type="ECO:0008006" key="3">
    <source>
        <dbReference type="Google" id="ProtNLM"/>
    </source>
</evidence>
<accession>A0A240DYX6</accession>
<dbReference type="RefSeq" id="WP_096672513.1">
    <property type="nucleotide sequence ID" value="NZ_OANS01000002.1"/>
</dbReference>
<organism evidence="1 2">
    <name type="scientific">Polynucleobacter meluiroseus</name>
    <dbReference type="NCBI Taxonomy" id="1938814"/>
    <lineage>
        <taxon>Bacteria</taxon>
        <taxon>Pseudomonadati</taxon>
        <taxon>Pseudomonadota</taxon>
        <taxon>Betaproteobacteria</taxon>
        <taxon>Burkholderiales</taxon>
        <taxon>Burkholderiaceae</taxon>
        <taxon>Polynucleobacter</taxon>
    </lineage>
</organism>
<dbReference type="Gene3D" id="3.30.920.30">
    <property type="entry name" value="Hypothetical protein"/>
    <property type="match status" value="1"/>
</dbReference>
<dbReference type="AlphaFoldDB" id="A0A240DYX6"/>
<dbReference type="SUPFAM" id="SSF54786">
    <property type="entry name" value="YcfA/nrd intein domain"/>
    <property type="match status" value="1"/>
</dbReference>
<dbReference type="InterPro" id="IPR038570">
    <property type="entry name" value="HicA_sf"/>
</dbReference>
<keyword evidence="2" id="KW-1185">Reference proteome</keyword>
<evidence type="ECO:0000313" key="2">
    <source>
        <dbReference type="Proteomes" id="UP000218069"/>
    </source>
</evidence>
<dbReference type="Proteomes" id="UP000218069">
    <property type="component" value="Unassembled WGS sequence"/>
</dbReference>
<protein>
    <recommendedName>
        <fullName evidence="3">HicA toxin of toxin-antitoxin</fullName>
    </recommendedName>
</protein>
<dbReference type="OrthoDB" id="9811409at2"/>